<reference evidence="2" key="1">
    <citation type="journal article" date="2022" name="bioRxiv">
        <title>Sequencing and chromosome-scale assembly of the giantPleurodeles waltlgenome.</title>
        <authorList>
            <person name="Brown T."/>
            <person name="Elewa A."/>
            <person name="Iarovenko S."/>
            <person name="Subramanian E."/>
            <person name="Araus A.J."/>
            <person name="Petzold A."/>
            <person name="Susuki M."/>
            <person name="Suzuki K.-i.T."/>
            <person name="Hayashi T."/>
            <person name="Toyoda A."/>
            <person name="Oliveira C."/>
            <person name="Osipova E."/>
            <person name="Leigh N.D."/>
            <person name="Simon A."/>
            <person name="Yun M.H."/>
        </authorList>
    </citation>
    <scope>NUCLEOTIDE SEQUENCE</scope>
    <source>
        <strain evidence="2">20211129_DDA</strain>
        <tissue evidence="2">Liver</tissue>
    </source>
</reference>
<gene>
    <name evidence="2" type="ORF">NDU88_001602</name>
</gene>
<evidence type="ECO:0000256" key="1">
    <source>
        <dbReference type="SAM" id="MobiDB-lite"/>
    </source>
</evidence>
<comment type="caution">
    <text evidence="2">The sequence shown here is derived from an EMBL/GenBank/DDBJ whole genome shotgun (WGS) entry which is preliminary data.</text>
</comment>
<proteinExistence type="predicted"/>
<evidence type="ECO:0000313" key="3">
    <source>
        <dbReference type="Proteomes" id="UP001066276"/>
    </source>
</evidence>
<name>A0AAV7S7T6_PLEWA</name>
<evidence type="ECO:0000313" key="2">
    <source>
        <dbReference type="EMBL" id="KAJ1161114.1"/>
    </source>
</evidence>
<sequence length="300" mass="32771">MASLRTWPEEGEIFSIFPERRSASWHLTCSKSDFLRRQRSIHQRSDRLKSYLLFVRTVSGFTLHRSPQLKPLSPRGLQLYPTVVNPTVASTRAEPIPRAVVGCWGRCCAGGRPRSAQGAKSHTLEEQGRITYLGREKRLLLVRVSSVPDRLLPPSHPPGMRTPLLRADPAVHGSPAGPGSSLPSGGGSPALLSRVRTQLPGDSITQVHTGHLPRADSLNSIPKCRILSSSPHWAGSLAQHPRCSALPPPFRSVPGPGRPCRSAHLVPPTGGGAPAIREEEPTCTALRRIETQLYRLVRKM</sequence>
<feature type="region of interest" description="Disordered" evidence="1">
    <location>
        <begin position="151"/>
        <end position="193"/>
    </location>
</feature>
<dbReference type="Proteomes" id="UP001066276">
    <property type="component" value="Chromosome 4_2"/>
</dbReference>
<feature type="compositionally biased region" description="Low complexity" evidence="1">
    <location>
        <begin position="173"/>
        <end position="193"/>
    </location>
</feature>
<dbReference type="AlphaFoldDB" id="A0AAV7S7T6"/>
<accession>A0AAV7S7T6</accession>
<keyword evidence="3" id="KW-1185">Reference proteome</keyword>
<protein>
    <submittedName>
        <fullName evidence="2">Uncharacterized protein</fullName>
    </submittedName>
</protein>
<organism evidence="2 3">
    <name type="scientific">Pleurodeles waltl</name>
    <name type="common">Iberian ribbed newt</name>
    <dbReference type="NCBI Taxonomy" id="8319"/>
    <lineage>
        <taxon>Eukaryota</taxon>
        <taxon>Metazoa</taxon>
        <taxon>Chordata</taxon>
        <taxon>Craniata</taxon>
        <taxon>Vertebrata</taxon>
        <taxon>Euteleostomi</taxon>
        <taxon>Amphibia</taxon>
        <taxon>Batrachia</taxon>
        <taxon>Caudata</taxon>
        <taxon>Salamandroidea</taxon>
        <taxon>Salamandridae</taxon>
        <taxon>Pleurodelinae</taxon>
        <taxon>Pleurodeles</taxon>
    </lineage>
</organism>
<dbReference type="EMBL" id="JANPWB010000008">
    <property type="protein sequence ID" value="KAJ1161114.1"/>
    <property type="molecule type" value="Genomic_DNA"/>
</dbReference>